<organism evidence="3 4">
    <name type="scientific">Popillia japonica</name>
    <name type="common">Japanese beetle</name>
    <dbReference type="NCBI Taxonomy" id="7064"/>
    <lineage>
        <taxon>Eukaryota</taxon>
        <taxon>Metazoa</taxon>
        <taxon>Ecdysozoa</taxon>
        <taxon>Arthropoda</taxon>
        <taxon>Hexapoda</taxon>
        <taxon>Insecta</taxon>
        <taxon>Pterygota</taxon>
        <taxon>Neoptera</taxon>
        <taxon>Endopterygota</taxon>
        <taxon>Coleoptera</taxon>
        <taxon>Polyphaga</taxon>
        <taxon>Scarabaeiformia</taxon>
        <taxon>Scarabaeidae</taxon>
        <taxon>Rutelinae</taxon>
        <taxon>Popillia</taxon>
    </lineage>
</organism>
<evidence type="ECO:0000313" key="3">
    <source>
        <dbReference type="EMBL" id="KAK9708077.1"/>
    </source>
</evidence>
<dbReference type="GO" id="GO:0004519">
    <property type="term" value="F:endonuclease activity"/>
    <property type="evidence" value="ECO:0007669"/>
    <property type="project" value="UniProtKB-KW"/>
</dbReference>
<reference evidence="3 4" key="1">
    <citation type="journal article" date="2024" name="BMC Genomics">
        <title>De novo assembly and annotation of Popillia japonica's genome with initial clues to its potential as an invasive pest.</title>
        <authorList>
            <person name="Cucini C."/>
            <person name="Boschi S."/>
            <person name="Funari R."/>
            <person name="Cardaioli E."/>
            <person name="Iannotti N."/>
            <person name="Marturano G."/>
            <person name="Paoli F."/>
            <person name="Bruttini M."/>
            <person name="Carapelli A."/>
            <person name="Frati F."/>
            <person name="Nardi F."/>
        </authorList>
    </citation>
    <scope>NUCLEOTIDE SEQUENCE [LARGE SCALE GENOMIC DNA]</scope>
    <source>
        <strain evidence="3">DMR45628</strain>
    </source>
</reference>
<keyword evidence="3" id="KW-0255">Endonuclease</keyword>
<dbReference type="EMBL" id="JASPKY010000337">
    <property type="protein sequence ID" value="KAK9708077.1"/>
    <property type="molecule type" value="Genomic_DNA"/>
</dbReference>
<dbReference type="InterPro" id="IPR036691">
    <property type="entry name" value="Endo/exonu/phosph_ase_sf"/>
</dbReference>
<name>A0AAW1JUF8_POPJA</name>
<dbReference type="Pfam" id="PF14529">
    <property type="entry name" value="Exo_endo_phos_2"/>
    <property type="match status" value="1"/>
</dbReference>
<protein>
    <submittedName>
        <fullName evidence="3">Endonuclease-reverse transcriptase</fullName>
    </submittedName>
</protein>
<evidence type="ECO:0000259" key="2">
    <source>
        <dbReference type="Pfam" id="PF14529"/>
    </source>
</evidence>
<evidence type="ECO:0000256" key="1">
    <source>
        <dbReference type="SAM" id="MobiDB-lite"/>
    </source>
</evidence>
<feature type="compositionally biased region" description="Basic and acidic residues" evidence="1">
    <location>
        <begin position="232"/>
        <end position="253"/>
    </location>
</feature>
<dbReference type="Proteomes" id="UP001458880">
    <property type="component" value="Unassembled WGS sequence"/>
</dbReference>
<feature type="domain" description="Endonuclease/exonuclease/phosphatase" evidence="2">
    <location>
        <begin position="36"/>
        <end position="132"/>
    </location>
</feature>
<comment type="caution">
    <text evidence="3">The sequence shown here is derived from an EMBL/GenBank/DDBJ whole genome shotgun (WGS) entry which is preliminary data.</text>
</comment>
<keyword evidence="3" id="KW-0540">Nuclease</keyword>
<dbReference type="Gene3D" id="3.60.10.10">
    <property type="entry name" value="Endonuclease/exonuclease/phosphatase"/>
    <property type="match status" value="1"/>
</dbReference>
<dbReference type="AlphaFoldDB" id="A0AAW1JUF8"/>
<keyword evidence="3" id="KW-0378">Hydrolase</keyword>
<sequence length="253" mass="28888">MGHVLLLHFLKHNVRCTAATSGKKEVSNITLDKYMEIVNGAKSGKKEVIIAGDINAKSHLWGSPTTDKKGEHWSEWIAALNLVVQNTGLTPTFVRGETQSFIDVTLSTPKIAARVMDWQVFEEESLTEHRFISYVVKTNKPPRCRSEKSKCETDWDAFNANLKLRLANRTSREVCSYKMCANIIKEAYINSFKEGPKGEKTVPYWWSDEISAKRKECTMSRRSLTKMTNKCGNEEKKLQAKENYKERKKSSES</sequence>
<dbReference type="InterPro" id="IPR005135">
    <property type="entry name" value="Endo/exonuclease/phosphatase"/>
</dbReference>
<feature type="region of interest" description="Disordered" evidence="1">
    <location>
        <begin position="228"/>
        <end position="253"/>
    </location>
</feature>
<keyword evidence="4" id="KW-1185">Reference proteome</keyword>
<gene>
    <name evidence="3" type="ORF">QE152_g27481</name>
</gene>
<proteinExistence type="predicted"/>
<dbReference type="SUPFAM" id="SSF56219">
    <property type="entry name" value="DNase I-like"/>
    <property type="match status" value="1"/>
</dbReference>
<accession>A0AAW1JUF8</accession>
<evidence type="ECO:0000313" key="4">
    <source>
        <dbReference type="Proteomes" id="UP001458880"/>
    </source>
</evidence>